<dbReference type="Proteomes" id="UP000245631">
    <property type="component" value="Unassembled WGS sequence"/>
</dbReference>
<evidence type="ECO:0000313" key="1">
    <source>
        <dbReference type="EMBL" id="PWJ86698.1"/>
    </source>
</evidence>
<sequence length="140" mass="15823">MRRRDCRRETLSYSRRTIAIESDCRSICRPRNEPAANLDIEEAGLWLRFFVARSYPKEKPAGMEPAGETGGSCLFVKSGSENRFRLDQFVAECFGDRPVGDLALVDIEAVAQMMVVDQRLQALVGKLQAVVKRRVVERMG</sequence>
<protein>
    <submittedName>
        <fullName evidence="1">Uncharacterized protein</fullName>
    </submittedName>
</protein>
<reference evidence="1 2" key="1">
    <citation type="submission" date="2018-05" db="EMBL/GenBank/DDBJ databases">
        <title>Genomic Encyclopedia of Type Strains, Phase IV (KMG-IV): sequencing the most valuable type-strain genomes for metagenomic binning, comparative biology and taxonomic classification.</title>
        <authorList>
            <person name="Goeker M."/>
        </authorList>
    </citation>
    <scope>NUCLEOTIDE SEQUENCE [LARGE SCALE GENOMIC DNA]</scope>
    <source>
        <strain evidence="1 2">DSM 2626</strain>
    </source>
</reference>
<evidence type="ECO:0000313" key="2">
    <source>
        <dbReference type="Proteomes" id="UP000245631"/>
    </source>
</evidence>
<name>A0A8E2W7U4_RHILI</name>
<proteinExistence type="predicted"/>
<comment type="caution">
    <text evidence="1">The sequence shown here is derived from an EMBL/GenBank/DDBJ whole genome shotgun (WGS) entry which is preliminary data.</text>
</comment>
<organism evidence="1 2">
    <name type="scientific">Rhizobium loti</name>
    <name type="common">Mesorhizobium loti</name>
    <dbReference type="NCBI Taxonomy" id="381"/>
    <lineage>
        <taxon>Bacteria</taxon>
        <taxon>Pseudomonadati</taxon>
        <taxon>Pseudomonadota</taxon>
        <taxon>Alphaproteobacteria</taxon>
        <taxon>Hyphomicrobiales</taxon>
        <taxon>Phyllobacteriaceae</taxon>
        <taxon>Mesorhizobium</taxon>
    </lineage>
</organism>
<gene>
    <name evidence="1" type="ORF">C8D77_12361</name>
</gene>
<accession>A0A8E2W7U4</accession>
<dbReference type="EMBL" id="QGGH01000023">
    <property type="protein sequence ID" value="PWJ86698.1"/>
    <property type="molecule type" value="Genomic_DNA"/>
</dbReference>
<dbReference type="AlphaFoldDB" id="A0A8E2W7U4"/>